<dbReference type="AlphaFoldDB" id="A0A1V0UZX6"/>
<accession>A0A1V0UZX6</accession>
<keyword evidence="2" id="KW-0614">Plasmid</keyword>
<proteinExistence type="predicted"/>
<evidence type="ECO:0000313" key="3">
    <source>
        <dbReference type="Proteomes" id="UP000192727"/>
    </source>
</evidence>
<evidence type="ECO:0000259" key="1">
    <source>
        <dbReference type="Pfam" id="PF20753"/>
    </source>
</evidence>
<dbReference type="Proteomes" id="UP000192727">
    <property type="component" value="Plasmid pPLP3"/>
</dbReference>
<name>A0A1V0UZX6_9BACL</name>
<protein>
    <recommendedName>
        <fullName evidence="1">Phage tail-like C-terminal domain-containing protein</fullName>
    </recommendedName>
</protein>
<reference evidence="2 3" key="1">
    <citation type="submission" date="2017-03" db="EMBL/GenBank/DDBJ databases">
        <title>Paenibacillus larvae genome sequencing.</title>
        <authorList>
            <person name="Dingman D.W."/>
        </authorList>
    </citation>
    <scope>NUCLEOTIDE SEQUENCE [LARGE SCALE GENOMIC DNA]</scope>
    <source>
        <strain evidence="2 3">SAG 10367</strain>
        <plasmid evidence="3">pplp3</plasmid>
    </source>
</reference>
<dbReference type="Gene3D" id="2.40.30.200">
    <property type="match status" value="1"/>
</dbReference>
<feature type="domain" description="Phage tail-like C-terminal" evidence="1">
    <location>
        <begin position="165"/>
        <end position="251"/>
    </location>
</feature>
<dbReference type="InterPro" id="IPR048276">
    <property type="entry name" value="Phage_tail-like_C"/>
</dbReference>
<sequence length="257" mass="30160">MIKLTIMDSTDFCYNGRYSTDFGIYNVSISGGMFDEPFAAKRSIVETKISGRDKPNFHGIDLEPKEFKLNFAFEHTWDNKKIAEVVRWLSQSYYKPLYFANNVSKTFYCIMTDEPRLLHNGLKQGYVTLTMRCNSSFIYSPVFEDGWYKSKDDERTSLYILNKGTEVCEPKVIIKKINNGDFSIINYNGDEFKFEKLVDDEIVVVDCERQDIETSLPNMYRYDNFNHKYLSLAYGKNKLIMLGEAKVKFTYQFKYQN</sequence>
<organism evidence="2 3">
    <name type="scientific">Paenibacillus larvae subsp. pulvifaciens</name>
    <dbReference type="NCBI Taxonomy" id="1477"/>
    <lineage>
        <taxon>Bacteria</taxon>
        <taxon>Bacillati</taxon>
        <taxon>Bacillota</taxon>
        <taxon>Bacilli</taxon>
        <taxon>Bacillales</taxon>
        <taxon>Paenibacillaceae</taxon>
        <taxon>Paenibacillus</taxon>
    </lineage>
</organism>
<geneLocation type="plasmid" evidence="3">
    <name>pplp3</name>
</geneLocation>
<dbReference type="EMBL" id="CP020558">
    <property type="protein sequence ID" value="ARF70782.1"/>
    <property type="molecule type" value="Genomic_DNA"/>
</dbReference>
<gene>
    <name evidence="2" type="ORF">B7C51_25260</name>
</gene>
<evidence type="ECO:0000313" key="2">
    <source>
        <dbReference type="EMBL" id="ARF70782.1"/>
    </source>
</evidence>
<dbReference type="Pfam" id="PF20753">
    <property type="entry name" value="DUF6558_C"/>
    <property type="match status" value="1"/>
</dbReference>